<protein>
    <recommendedName>
        <fullName evidence="1">DUF7660 domain-containing protein</fullName>
    </recommendedName>
</protein>
<dbReference type="EMBL" id="JAVLVU010000001">
    <property type="protein sequence ID" value="MDT3403018.1"/>
    <property type="molecule type" value="Genomic_DNA"/>
</dbReference>
<evidence type="ECO:0000259" key="1">
    <source>
        <dbReference type="Pfam" id="PF24693"/>
    </source>
</evidence>
<gene>
    <name evidence="2" type="ORF">QE417_002090</name>
</gene>
<dbReference type="RefSeq" id="WP_311949746.1">
    <property type="nucleotide sequence ID" value="NZ_JAVLVU010000001.1"/>
</dbReference>
<keyword evidence="3" id="KW-1185">Reference proteome</keyword>
<name>A0ABU3GTA9_9SPHI</name>
<accession>A0ABU3GTA9</accession>
<feature type="domain" description="DUF7660" evidence="1">
    <location>
        <begin position="9"/>
        <end position="82"/>
    </location>
</feature>
<sequence>MQPSDVTDRASFILFINTLEEEVSSINPSEHPNPTMADFIEAIGRYTEDIQGYYDNTGQSINADVSTWRVFADILKGATMYE</sequence>
<reference evidence="3" key="1">
    <citation type="submission" date="2023-07" db="EMBL/GenBank/DDBJ databases">
        <title>Functional and genomic diversity of the sorghum phyllosphere microbiome.</title>
        <authorList>
            <person name="Shade A."/>
        </authorList>
    </citation>
    <scope>NUCLEOTIDE SEQUENCE [LARGE SCALE GENOMIC DNA]</scope>
    <source>
        <strain evidence="3">SORGH_AS_0422</strain>
    </source>
</reference>
<proteinExistence type="predicted"/>
<evidence type="ECO:0000313" key="3">
    <source>
        <dbReference type="Proteomes" id="UP001258315"/>
    </source>
</evidence>
<comment type="caution">
    <text evidence="2">The sequence shown here is derived from an EMBL/GenBank/DDBJ whole genome shotgun (WGS) entry which is preliminary data.</text>
</comment>
<organism evidence="2 3">
    <name type="scientific">Mucilaginibacter terrae</name>
    <dbReference type="NCBI Taxonomy" id="1955052"/>
    <lineage>
        <taxon>Bacteria</taxon>
        <taxon>Pseudomonadati</taxon>
        <taxon>Bacteroidota</taxon>
        <taxon>Sphingobacteriia</taxon>
        <taxon>Sphingobacteriales</taxon>
        <taxon>Sphingobacteriaceae</taxon>
        <taxon>Mucilaginibacter</taxon>
    </lineage>
</organism>
<evidence type="ECO:0000313" key="2">
    <source>
        <dbReference type="EMBL" id="MDT3403018.1"/>
    </source>
</evidence>
<dbReference type="Pfam" id="PF24693">
    <property type="entry name" value="DUF7660"/>
    <property type="match status" value="1"/>
</dbReference>
<dbReference type="Proteomes" id="UP001258315">
    <property type="component" value="Unassembled WGS sequence"/>
</dbReference>
<dbReference type="InterPro" id="IPR056077">
    <property type="entry name" value="DUF7660"/>
</dbReference>